<evidence type="ECO:0000313" key="2">
    <source>
        <dbReference type="Proteomes" id="UP000663069"/>
    </source>
</evidence>
<proteinExistence type="predicted"/>
<gene>
    <name evidence="1" type="ORF">IHV77_00645</name>
</gene>
<dbReference type="Proteomes" id="UP000663069">
    <property type="component" value="Chromosome"/>
</dbReference>
<protein>
    <submittedName>
        <fullName evidence="1">Uncharacterized protein</fullName>
    </submittedName>
</protein>
<keyword evidence="2" id="KW-1185">Reference proteome</keyword>
<dbReference type="EMBL" id="CP063056">
    <property type="protein sequence ID" value="QPB42670.1"/>
    <property type="molecule type" value="Genomic_DNA"/>
</dbReference>
<organism evidence="1 2">
    <name type="scientific">Rodentibacter haemolyticus</name>
    <dbReference type="NCBI Taxonomy" id="2778911"/>
    <lineage>
        <taxon>Bacteria</taxon>
        <taxon>Pseudomonadati</taxon>
        <taxon>Pseudomonadota</taxon>
        <taxon>Gammaproteobacteria</taxon>
        <taxon>Pasteurellales</taxon>
        <taxon>Pasteurellaceae</taxon>
        <taxon>Rodentibacter</taxon>
    </lineage>
</organism>
<reference evidence="1 2" key="1">
    <citation type="submission" date="2020-10" db="EMBL/GenBank/DDBJ databases">
        <title>Genome Sequencing of Rodentibacter spp. strain DSM111151.</title>
        <authorList>
            <person name="Benga L."/>
            <person name="Lautwein T."/>
        </authorList>
    </citation>
    <scope>NUCLEOTIDE SEQUENCE [LARGE SCALE GENOMIC DNA]</scope>
    <source>
        <strain evidence="1 2">DSM 111151</strain>
    </source>
</reference>
<sequence>MLTKFLNPTPNAFLFTFRTALRQALRTHICLIPPPKPIVEPKPTRVKVIMTATKGGNSNA</sequence>
<evidence type="ECO:0000313" key="1">
    <source>
        <dbReference type="EMBL" id="QPB42670.1"/>
    </source>
</evidence>
<name>A0ABX6UX39_9PAST</name>
<accession>A0ABX6UX39</accession>
<dbReference type="RefSeq" id="WP_194812248.1">
    <property type="nucleotide sequence ID" value="NZ_CP063056.1"/>
</dbReference>